<reference evidence="1 2" key="1">
    <citation type="submission" date="2016-04" db="EMBL/GenBank/DDBJ databases">
        <title>Genome sequence of Methanobrevibacter cuticularis DSM 11139.</title>
        <authorList>
            <person name="Poehlein A."/>
            <person name="Seedorf H."/>
            <person name="Daniel R."/>
        </authorList>
    </citation>
    <scope>NUCLEOTIDE SEQUENCE [LARGE SCALE GENOMIC DNA]</scope>
    <source>
        <strain evidence="1 2">DSM 11139</strain>
    </source>
</reference>
<dbReference type="PATRIC" id="fig|47311.3.peg.615"/>
<evidence type="ECO:0000313" key="2">
    <source>
        <dbReference type="Proteomes" id="UP000077275"/>
    </source>
</evidence>
<name>A0A166EMM0_9EURY</name>
<evidence type="ECO:0000313" key="1">
    <source>
        <dbReference type="EMBL" id="KZX16816.1"/>
    </source>
</evidence>
<proteinExistence type="predicted"/>
<dbReference type="AlphaFoldDB" id="A0A166EMM0"/>
<comment type="caution">
    <text evidence="1">The sequence shown here is derived from an EMBL/GenBank/DDBJ whole genome shotgun (WGS) entry which is preliminary data.</text>
</comment>
<dbReference type="Proteomes" id="UP000077275">
    <property type="component" value="Unassembled WGS sequence"/>
</dbReference>
<gene>
    <name evidence="1" type="ORF">MBCUT_05350</name>
</gene>
<accession>A0A166EMM0</accession>
<keyword evidence="2" id="KW-1185">Reference proteome</keyword>
<dbReference type="EMBL" id="LWMW01000086">
    <property type="protein sequence ID" value="KZX16816.1"/>
    <property type="molecule type" value="Genomic_DNA"/>
</dbReference>
<sequence>MFHLYPKLKKSIFHYQILLNIEMIKNPSEIISLWLRTFSTIEYLDLWEKLNNPNFKPHICEGFKIESAKQWREANPDKKGNIRDHATIEQLIVLSNMEGINVLLVREEIHQSERIA</sequence>
<organism evidence="1 2">
    <name type="scientific">Methanobrevibacter cuticularis</name>
    <dbReference type="NCBI Taxonomy" id="47311"/>
    <lineage>
        <taxon>Archaea</taxon>
        <taxon>Methanobacteriati</taxon>
        <taxon>Methanobacteriota</taxon>
        <taxon>Methanomada group</taxon>
        <taxon>Methanobacteria</taxon>
        <taxon>Methanobacteriales</taxon>
        <taxon>Methanobacteriaceae</taxon>
        <taxon>Methanobrevibacter</taxon>
    </lineage>
</organism>
<protein>
    <submittedName>
        <fullName evidence="1">Uncharacterized protein</fullName>
    </submittedName>
</protein>